<keyword evidence="4" id="KW-1185">Reference proteome</keyword>
<dbReference type="EMBL" id="MU860970">
    <property type="protein sequence ID" value="KAK4232725.1"/>
    <property type="molecule type" value="Genomic_DNA"/>
</dbReference>
<feature type="region of interest" description="Disordered" evidence="2">
    <location>
        <begin position="126"/>
        <end position="167"/>
    </location>
</feature>
<reference evidence="3" key="2">
    <citation type="submission" date="2023-05" db="EMBL/GenBank/DDBJ databases">
        <authorList>
            <consortium name="Lawrence Berkeley National Laboratory"/>
            <person name="Steindorff A."/>
            <person name="Hensen N."/>
            <person name="Bonometti L."/>
            <person name="Westerberg I."/>
            <person name="Brannstrom I.O."/>
            <person name="Guillou S."/>
            <person name="Cros-Aarteil S."/>
            <person name="Calhoun S."/>
            <person name="Haridas S."/>
            <person name="Kuo A."/>
            <person name="Mondo S."/>
            <person name="Pangilinan J."/>
            <person name="Riley R."/>
            <person name="Labutti K."/>
            <person name="Andreopoulos B."/>
            <person name="Lipzen A."/>
            <person name="Chen C."/>
            <person name="Yanf M."/>
            <person name="Daum C."/>
            <person name="Ng V."/>
            <person name="Clum A."/>
            <person name="Ohm R."/>
            <person name="Martin F."/>
            <person name="Silar P."/>
            <person name="Natvig D."/>
            <person name="Lalanne C."/>
            <person name="Gautier V."/>
            <person name="Ament-Velasquez S.L."/>
            <person name="Kruys A."/>
            <person name="Hutchinson M.I."/>
            <person name="Powell A.J."/>
            <person name="Barry K."/>
            <person name="Miller A.N."/>
            <person name="Grigoriev I.V."/>
            <person name="Debuchy R."/>
            <person name="Gladieux P."/>
            <person name="Thoren M.H."/>
            <person name="Johannesson H."/>
        </authorList>
    </citation>
    <scope>NUCLEOTIDE SEQUENCE</scope>
    <source>
        <strain evidence="3">CBS 532.94</strain>
    </source>
</reference>
<evidence type="ECO:0000256" key="1">
    <source>
        <dbReference type="SAM" id="Coils"/>
    </source>
</evidence>
<evidence type="ECO:0000256" key="2">
    <source>
        <dbReference type="SAM" id="MobiDB-lite"/>
    </source>
</evidence>
<accession>A0AAN7BZZ8</accession>
<feature type="compositionally biased region" description="Low complexity" evidence="2">
    <location>
        <begin position="131"/>
        <end position="148"/>
    </location>
</feature>
<name>A0AAN7BZZ8_9PEZI</name>
<sequence length="167" mass="18432">MADRVKKRKRTSTARRHDQVRFLERFGSIMPSCSFCYENKSECVASDRYDRCLPCVKAGRPHCDVHGVDLRPFIKEKERLDAERQATLKELFANQSKLARLEQQSRALEAKALAAFRRESRLLEEEEAAERAAASSGAPGAGASSAPPTTLSPFDPSLLDSAGGSFG</sequence>
<gene>
    <name evidence="3" type="ORF">C8A03DRAFT_39670</name>
</gene>
<organism evidence="3 4">
    <name type="scientific">Achaetomium macrosporum</name>
    <dbReference type="NCBI Taxonomy" id="79813"/>
    <lineage>
        <taxon>Eukaryota</taxon>
        <taxon>Fungi</taxon>
        <taxon>Dikarya</taxon>
        <taxon>Ascomycota</taxon>
        <taxon>Pezizomycotina</taxon>
        <taxon>Sordariomycetes</taxon>
        <taxon>Sordariomycetidae</taxon>
        <taxon>Sordariales</taxon>
        <taxon>Chaetomiaceae</taxon>
        <taxon>Achaetomium</taxon>
    </lineage>
</organism>
<proteinExistence type="predicted"/>
<keyword evidence="1" id="KW-0175">Coiled coil</keyword>
<reference evidence="3" key="1">
    <citation type="journal article" date="2023" name="Mol. Phylogenet. Evol.">
        <title>Genome-scale phylogeny and comparative genomics of the fungal order Sordariales.</title>
        <authorList>
            <person name="Hensen N."/>
            <person name="Bonometti L."/>
            <person name="Westerberg I."/>
            <person name="Brannstrom I.O."/>
            <person name="Guillou S."/>
            <person name="Cros-Aarteil S."/>
            <person name="Calhoun S."/>
            <person name="Haridas S."/>
            <person name="Kuo A."/>
            <person name="Mondo S."/>
            <person name="Pangilinan J."/>
            <person name="Riley R."/>
            <person name="LaButti K."/>
            <person name="Andreopoulos B."/>
            <person name="Lipzen A."/>
            <person name="Chen C."/>
            <person name="Yan M."/>
            <person name="Daum C."/>
            <person name="Ng V."/>
            <person name="Clum A."/>
            <person name="Steindorff A."/>
            <person name="Ohm R.A."/>
            <person name="Martin F."/>
            <person name="Silar P."/>
            <person name="Natvig D.O."/>
            <person name="Lalanne C."/>
            <person name="Gautier V."/>
            <person name="Ament-Velasquez S.L."/>
            <person name="Kruys A."/>
            <person name="Hutchinson M.I."/>
            <person name="Powell A.J."/>
            <person name="Barry K."/>
            <person name="Miller A.N."/>
            <person name="Grigoriev I.V."/>
            <person name="Debuchy R."/>
            <person name="Gladieux P."/>
            <person name="Hiltunen Thoren M."/>
            <person name="Johannesson H."/>
        </authorList>
    </citation>
    <scope>NUCLEOTIDE SEQUENCE</scope>
    <source>
        <strain evidence="3">CBS 532.94</strain>
    </source>
</reference>
<evidence type="ECO:0000313" key="3">
    <source>
        <dbReference type="EMBL" id="KAK4232725.1"/>
    </source>
</evidence>
<dbReference type="Proteomes" id="UP001303760">
    <property type="component" value="Unassembled WGS sequence"/>
</dbReference>
<protein>
    <submittedName>
        <fullName evidence="3">Uncharacterized protein</fullName>
    </submittedName>
</protein>
<comment type="caution">
    <text evidence="3">The sequence shown here is derived from an EMBL/GenBank/DDBJ whole genome shotgun (WGS) entry which is preliminary data.</text>
</comment>
<dbReference type="AlphaFoldDB" id="A0AAN7BZZ8"/>
<evidence type="ECO:0000313" key="4">
    <source>
        <dbReference type="Proteomes" id="UP001303760"/>
    </source>
</evidence>
<feature type="coiled-coil region" evidence="1">
    <location>
        <begin position="91"/>
        <end position="118"/>
    </location>
</feature>